<evidence type="ECO:0000313" key="1">
    <source>
        <dbReference type="EMBL" id="XCG76172.1"/>
    </source>
</evidence>
<dbReference type="EMBL" id="CP159258">
    <property type="protein sequence ID" value="XCG76172.1"/>
    <property type="molecule type" value="Genomic_DNA"/>
</dbReference>
<accession>A0AAU8E9P2</accession>
<name>A0AAU8E9P2_9PSED</name>
<reference evidence="1" key="1">
    <citation type="submission" date="2024-06" db="EMBL/GenBank/DDBJ databases">
        <title>The Caenorhabditis elegans bacterial microbiome influences microsporidia infection through nutrient limitation and inhibiting parasite invasion.</title>
        <authorList>
            <person name="Tamim El Jarkass H."/>
            <person name="Castelblanco S."/>
            <person name="Kaur M."/>
            <person name="Wan Y.C."/>
            <person name="Ellis A.E."/>
            <person name="Sheldon R.D."/>
            <person name="Lien E.C."/>
            <person name="Burton N.O."/>
            <person name="Wright G.D."/>
            <person name="Reinke A.W."/>
        </authorList>
    </citation>
    <scope>NUCLEOTIDE SEQUENCE</scope>
    <source>
        <strain evidence="1">MYb327</strain>
    </source>
</reference>
<sequence>MSSAFVIWQDPETTMWEPVAKLEEVHGIYSFSYTQGALNKNFVPFPRMNILDKVYESTELFPFFQNRLIPERRPEYFTMLSWLDMVPGANDPLEILSASGGSRKTDNFRIIKVPQMSANKEYRLKFFLSGIAYISGDAKRELLTLDGRTRLSCIIEEGNRADSNAISVINPCTGHHLGYYPHYLNEDLIYVNRKLGVTGSKLSTSIPVLKINLSAPEQYRLLCESVTPWPDGFVPFQSEKYKLLATKNRFPSHRK</sequence>
<dbReference type="Gene3D" id="3.30.70.2330">
    <property type="match status" value="1"/>
</dbReference>
<proteinExistence type="predicted"/>
<protein>
    <recommendedName>
        <fullName evidence="2">HIRAN domain-containing protein</fullName>
    </recommendedName>
</protein>
<dbReference type="RefSeq" id="WP_339554478.1">
    <property type="nucleotide sequence ID" value="NZ_CP159258.1"/>
</dbReference>
<gene>
    <name evidence="1" type="ORF">ABVN21_08920</name>
</gene>
<evidence type="ECO:0008006" key="2">
    <source>
        <dbReference type="Google" id="ProtNLM"/>
    </source>
</evidence>
<organism evidence="1">
    <name type="scientific">Pseudomonas sp. MYb327</name>
    <dbReference type="NCBI Taxonomy" id="2745230"/>
    <lineage>
        <taxon>Bacteria</taxon>
        <taxon>Pseudomonadati</taxon>
        <taxon>Pseudomonadota</taxon>
        <taxon>Gammaproteobacteria</taxon>
        <taxon>Pseudomonadales</taxon>
        <taxon>Pseudomonadaceae</taxon>
        <taxon>Pseudomonas</taxon>
    </lineage>
</organism>
<dbReference type="AlphaFoldDB" id="A0AAU8E9P2"/>